<organism evidence="1 2">
    <name type="scientific">Glarea lozoyensis (strain ATCC 74030 / MF5533)</name>
    <dbReference type="NCBI Taxonomy" id="1104152"/>
    <lineage>
        <taxon>Eukaryota</taxon>
        <taxon>Fungi</taxon>
        <taxon>Dikarya</taxon>
        <taxon>Ascomycota</taxon>
        <taxon>Pezizomycotina</taxon>
        <taxon>Leotiomycetes</taxon>
        <taxon>Helotiales</taxon>
        <taxon>Helotiaceae</taxon>
        <taxon>Glarea</taxon>
    </lineage>
</organism>
<gene>
    <name evidence="1" type="ORF">M7I_7745</name>
</gene>
<proteinExistence type="predicted"/>
<protein>
    <submittedName>
        <fullName evidence="1">Uncharacterized protein</fullName>
    </submittedName>
</protein>
<evidence type="ECO:0000313" key="2">
    <source>
        <dbReference type="Proteomes" id="UP000005446"/>
    </source>
</evidence>
<evidence type="ECO:0000313" key="1">
    <source>
        <dbReference type="EMBL" id="EHK96536.1"/>
    </source>
</evidence>
<dbReference type="AlphaFoldDB" id="H0EY48"/>
<dbReference type="InParanoid" id="H0EY48"/>
<dbReference type="Proteomes" id="UP000005446">
    <property type="component" value="Unassembled WGS sequence"/>
</dbReference>
<name>H0EY48_GLAL7</name>
<dbReference type="HOGENOM" id="CLU_2638286_0_0_1"/>
<reference evidence="1 2" key="1">
    <citation type="journal article" date="2012" name="Eukaryot. Cell">
        <title>Genome sequence of the fungus Glarea lozoyensis: the first genome sequence of a species from the Helotiaceae family.</title>
        <authorList>
            <person name="Youssar L."/>
            <person name="Gruening B.A."/>
            <person name="Erxleben A."/>
            <person name="Guenther S."/>
            <person name="Huettel W."/>
        </authorList>
    </citation>
    <scope>NUCLEOTIDE SEQUENCE [LARGE SCALE GENOMIC DNA]</scope>
    <source>
        <strain evidence="2">ATCC 74030 / MF5533</strain>
    </source>
</reference>
<accession>H0EY48</accession>
<sequence length="77" mass="8817">MTWKVEQYAVQIAIAEAPTPYETSETSVSLFSTHSINNTNTKSARRVGVRVKRLARIVEHLKSKFRELLHRSYVAVD</sequence>
<dbReference type="EMBL" id="AGUE01000239">
    <property type="protein sequence ID" value="EHK96536.1"/>
    <property type="molecule type" value="Genomic_DNA"/>
</dbReference>
<comment type="caution">
    <text evidence="1">The sequence shown here is derived from an EMBL/GenBank/DDBJ whole genome shotgun (WGS) entry which is preliminary data.</text>
</comment>
<keyword evidence="2" id="KW-1185">Reference proteome</keyword>